<evidence type="ECO:0000256" key="5">
    <source>
        <dbReference type="ARBA" id="ARBA00010441"/>
    </source>
</evidence>
<evidence type="ECO:0000256" key="2">
    <source>
        <dbReference type="ARBA" id="ARBA00004141"/>
    </source>
</evidence>
<reference evidence="20 21" key="1">
    <citation type="submission" date="2023-07" db="EMBL/GenBank/DDBJ databases">
        <title>Sorghum-associated microbial communities from plants grown in Nebraska, USA.</title>
        <authorList>
            <person name="Schachtman D."/>
        </authorList>
    </citation>
    <scope>NUCLEOTIDE SEQUENCE [LARGE SCALE GENOMIC DNA]</scope>
    <source>
        <strain evidence="20 21">CC258</strain>
    </source>
</reference>
<keyword evidence="13 19" id="KW-0472">Membrane</keyword>
<evidence type="ECO:0000256" key="15">
    <source>
        <dbReference type="ARBA" id="ARBA00023264"/>
    </source>
</evidence>
<keyword evidence="21" id="KW-1185">Reference proteome</keyword>
<dbReference type="PROSITE" id="PS00379">
    <property type="entry name" value="CDP_ALCOHOL_P_TRANSF"/>
    <property type="match status" value="1"/>
</dbReference>
<evidence type="ECO:0000313" key="21">
    <source>
        <dbReference type="Proteomes" id="UP001267290"/>
    </source>
</evidence>
<dbReference type="PANTHER" id="PTHR14269">
    <property type="entry name" value="CDP-DIACYLGLYCEROL--GLYCEROL-3-PHOSPHATE 3-PHOSPHATIDYLTRANSFERASE-RELATED"/>
    <property type="match status" value="1"/>
</dbReference>
<evidence type="ECO:0000256" key="19">
    <source>
        <dbReference type="SAM" id="Phobius"/>
    </source>
</evidence>
<organism evidence="20 21">
    <name type="scientific">Paenibacillus qinlingensis</name>
    <dbReference type="NCBI Taxonomy" id="1837343"/>
    <lineage>
        <taxon>Bacteria</taxon>
        <taxon>Bacillati</taxon>
        <taxon>Bacillota</taxon>
        <taxon>Bacilli</taxon>
        <taxon>Bacillales</taxon>
        <taxon>Paenibacillaceae</taxon>
        <taxon>Paenibacillus</taxon>
    </lineage>
</organism>
<dbReference type="InterPro" id="IPR043130">
    <property type="entry name" value="CDP-OH_PTrfase_TM_dom"/>
</dbReference>
<evidence type="ECO:0000256" key="11">
    <source>
        <dbReference type="ARBA" id="ARBA00022989"/>
    </source>
</evidence>
<evidence type="ECO:0000256" key="10">
    <source>
        <dbReference type="ARBA" id="ARBA00022692"/>
    </source>
</evidence>
<comment type="function">
    <text evidence="1">This protein catalyzes the committed step to the synthesis of the acidic phospholipids.</text>
</comment>
<evidence type="ECO:0000256" key="8">
    <source>
        <dbReference type="ARBA" id="ARBA00022516"/>
    </source>
</evidence>
<dbReference type="EC" id="2.7.8.5" evidence="6 17"/>
<evidence type="ECO:0000256" key="14">
    <source>
        <dbReference type="ARBA" id="ARBA00023209"/>
    </source>
</evidence>
<evidence type="ECO:0000256" key="17">
    <source>
        <dbReference type="NCBIfam" id="TIGR00560"/>
    </source>
</evidence>
<keyword evidence="8" id="KW-0444">Lipid biosynthesis</keyword>
<dbReference type="InterPro" id="IPR000462">
    <property type="entry name" value="CDP-OH_P_trans"/>
</dbReference>
<dbReference type="InterPro" id="IPR004570">
    <property type="entry name" value="Phosphatidylglycerol_P_synth"/>
</dbReference>
<keyword evidence="9 18" id="KW-0808">Transferase</keyword>
<feature type="transmembrane region" description="Helical" evidence="19">
    <location>
        <begin position="169"/>
        <end position="186"/>
    </location>
</feature>
<evidence type="ECO:0000256" key="6">
    <source>
        <dbReference type="ARBA" id="ARBA00013170"/>
    </source>
</evidence>
<dbReference type="PANTHER" id="PTHR14269:SF62">
    <property type="entry name" value="CDP-DIACYLGLYCEROL--GLYCEROL-3-PHOSPHATE 3-PHOSPHATIDYLTRANSFERASE 1, CHLOROPLASTIC"/>
    <property type="match status" value="1"/>
</dbReference>
<keyword evidence="14" id="KW-0594">Phospholipid biosynthesis</keyword>
<keyword evidence="12" id="KW-0443">Lipid metabolism</keyword>
<sequence length="200" mass="22377">MGVEKVNLANKITIVRILMIPLFMLALQKYPAWLADQSSFFTFLNQYGLYIGISLFVIASVTDKLDGYVARKYNQITNFGKLMDPLADKLLVSAALIMMVQNDMIPSWIAIVIIGREVMVSGLRILAAAKGLALAADKHGKIKLVMQVVAITAVLLDNFPFAFLTKLPIDLYIMLFAVAITIYSGYKYMKNNYLQLQLDQ</sequence>
<feature type="transmembrane region" description="Helical" evidence="19">
    <location>
        <begin position="47"/>
        <end position="65"/>
    </location>
</feature>
<feature type="transmembrane region" description="Helical" evidence="19">
    <location>
        <begin position="12"/>
        <end position="27"/>
    </location>
</feature>
<evidence type="ECO:0000256" key="1">
    <source>
        <dbReference type="ARBA" id="ARBA00003973"/>
    </source>
</evidence>
<dbReference type="Pfam" id="PF01066">
    <property type="entry name" value="CDP-OH_P_transf"/>
    <property type="match status" value="1"/>
</dbReference>
<evidence type="ECO:0000256" key="16">
    <source>
        <dbReference type="ARBA" id="ARBA00048586"/>
    </source>
</evidence>
<evidence type="ECO:0000256" key="13">
    <source>
        <dbReference type="ARBA" id="ARBA00023136"/>
    </source>
</evidence>
<dbReference type="GO" id="GO:0008444">
    <property type="term" value="F:CDP-diacylglycerol-glycerol-3-phosphate 3-phosphatidyltransferase activity"/>
    <property type="evidence" value="ECO:0007669"/>
    <property type="project" value="UniProtKB-EC"/>
</dbReference>
<proteinExistence type="inferred from homology"/>
<dbReference type="InterPro" id="IPR050324">
    <property type="entry name" value="CDP-alcohol_PTase-I"/>
</dbReference>
<comment type="similarity">
    <text evidence="5 18">Belongs to the CDP-alcohol phosphatidyltransferase class-I family.</text>
</comment>
<dbReference type="NCBIfam" id="TIGR00560">
    <property type="entry name" value="pgsA"/>
    <property type="match status" value="1"/>
</dbReference>
<dbReference type="Proteomes" id="UP001267290">
    <property type="component" value="Unassembled WGS sequence"/>
</dbReference>
<keyword evidence="15" id="KW-1208">Phospholipid metabolism</keyword>
<name>A0ABU1NRU0_9BACL</name>
<keyword evidence="11 19" id="KW-1133">Transmembrane helix</keyword>
<gene>
    <name evidence="20" type="ORF">J2736_001369</name>
</gene>
<comment type="pathway">
    <text evidence="3">Phospholipid metabolism; phosphatidylglycerol biosynthesis; phosphatidylglycerol from CDP-diacylglycerol: step 1/2.</text>
</comment>
<comment type="pathway">
    <text evidence="4">Lipid metabolism.</text>
</comment>
<evidence type="ECO:0000256" key="12">
    <source>
        <dbReference type="ARBA" id="ARBA00023098"/>
    </source>
</evidence>
<dbReference type="EMBL" id="JAVDSB010000001">
    <property type="protein sequence ID" value="MDR6550186.1"/>
    <property type="molecule type" value="Genomic_DNA"/>
</dbReference>
<comment type="catalytic activity">
    <reaction evidence="16">
        <text>a CDP-1,2-diacyl-sn-glycerol + sn-glycerol 3-phosphate = a 1,2-diacyl-sn-glycero-3-phospho-(1'-sn-glycero-3'-phosphate) + CMP + H(+)</text>
        <dbReference type="Rhea" id="RHEA:12593"/>
        <dbReference type="ChEBI" id="CHEBI:15378"/>
        <dbReference type="ChEBI" id="CHEBI:57597"/>
        <dbReference type="ChEBI" id="CHEBI:58332"/>
        <dbReference type="ChEBI" id="CHEBI:60110"/>
        <dbReference type="ChEBI" id="CHEBI:60377"/>
        <dbReference type="EC" id="2.7.8.5"/>
    </reaction>
</comment>
<protein>
    <recommendedName>
        <fullName evidence="7 17">CDP-diacylglycerol--glycerol-3-phosphate 3-phosphatidyltransferase</fullName>
        <ecNumber evidence="6 17">2.7.8.5</ecNumber>
    </recommendedName>
</protein>
<evidence type="ECO:0000256" key="4">
    <source>
        <dbReference type="ARBA" id="ARBA00005189"/>
    </source>
</evidence>
<dbReference type="PIRSF" id="PIRSF000847">
    <property type="entry name" value="Phos_ph_gly_syn"/>
    <property type="match status" value="1"/>
</dbReference>
<evidence type="ECO:0000256" key="18">
    <source>
        <dbReference type="RuleBase" id="RU003750"/>
    </source>
</evidence>
<feature type="transmembrane region" description="Helical" evidence="19">
    <location>
        <begin position="108"/>
        <end position="132"/>
    </location>
</feature>
<evidence type="ECO:0000256" key="3">
    <source>
        <dbReference type="ARBA" id="ARBA00005042"/>
    </source>
</evidence>
<dbReference type="InterPro" id="IPR048254">
    <property type="entry name" value="CDP_ALCOHOL_P_TRANSF_CS"/>
</dbReference>
<keyword evidence="10 19" id="KW-0812">Transmembrane</keyword>
<evidence type="ECO:0000313" key="20">
    <source>
        <dbReference type="EMBL" id="MDR6550186.1"/>
    </source>
</evidence>
<evidence type="ECO:0000256" key="9">
    <source>
        <dbReference type="ARBA" id="ARBA00022679"/>
    </source>
</evidence>
<accession>A0ABU1NRU0</accession>
<comment type="caution">
    <text evidence="20">The sequence shown here is derived from an EMBL/GenBank/DDBJ whole genome shotgun (WGS) entry which is preliminary data.</text>
</comment>
<comment type="subcellular location">
    <subcellularLocation>
        <location evidence="2">Membrane</location>
        <topology evidence="2">Multi-pass membrane protein</topology>
    </subcellularLocation>
</comment>
<evidence type="ECO:0000256" key="7">
    <source>
        <dbReference type="ARBA" id="ARBA00014944"/>
    </source>
</evidence>
<dbReference type="Gene3D" id="1.20.120.1760">
    <property type="match status" value="1"/>
</dbReference>